<protein>
    <submittedName>
        <fullName evidence="1">Cell division control protein 73</fullName>
    </submittedName>
</protein>
<organism evidence="1 2">
    <name type="scientific">[Candida] jaroonii</name>
    <dbReference type="NCBI Taxonomy" id="467808"/>
    <lineage>
        <taxon>Eukaryota</taxon>
        <taxon>Fungi</taxon>
        <taxon>Dikarya</taxon>
        <taxon>Ascomycota</taxon>
        <taxon>Saccharomycotina</taxon>
        <taxon>Pichiomycetes</taxon>
        <taxon>Debaryomycetaceae</taxon>
        <taxon>Yamadazyma</taxon>
    </lineage>
</organism>
<keyword evidence="2" id="KW-1185">Reference proteome</keyword>
<comment type="caution">
    <text evidence="1">The sequence shown here is derived from an EMBL/GenBank/DDBJ whole genome shotgun (WGS) entry which is preliminary data.</text>
</comment>
<name>A0ACA9Y082_9ASCO</name>
<keyword evidence="1" id="KW-0132">Cell division</keyword>
<accession>A0ACA9Y082</accession>
<proteinExistence type="predicted"/>
<evidence type="ECO:0000313" key="1">
    <source>
        <dbReference type="EMBL" id="CAH6718325.1"/>
    </source>
</evidence>
<reference evidence="1" key="1">
    <citation type="submission" date="2022-06" db="EMBL/GenBank/DDBJ databases">
        <authorList>
            <person name="Legras J.-L."/>
            <person name="Devillers H."/>
            <person name="Grondin C."/>
        </authorList>
    </citation>
    <scope>NUCLEOTIDE SEQUENCE</scope>
    <source>
        <strain evidence="1">CLIB 1444</strain>
    </source>
</reference>
<evidence type="ECO:0000313" key="2">
    <source>
        <dbReference type="Proteomes" id="UP001152531"/>
    </source>
</evidence>
<dbReference type="EMBL" id="CALSDN010000001">
    <property type="protein sequence ID" value="CAH6718325.1"/>
    <property type="molecule type" value="Genomic_DNA"/>
</dbReference>
<keyword evidence="1" id="KW-0131">Cell cycle</keyword>
<sequence>MSGVVDVTVLRDAVVNKKPVDLMNDDMKVEDINECNKVKIGEKIYDILSPTNFYNENEASNLKSIIFCWIHDKSSVVEYKKKCNEYKIPDFKFLVKTELTTWLNGDSETCKFIQTEDGETGGETKKHKLDDPQLLRISEFEKEAIDHNIILRGSKNIDFGYLIKDAQKFIAQLKRNKPSKAINQKNLKSPIIIISPSTSALLTLNNIKQFLEDSQFIKPNSPELPPKPTSGVVVVNHPSDRLHPAAHKITIVDNVEVFTKPDYWDRVIAIFTTGQSWQFAKYKQNRPELLFQRYPGFYFCYQGELVPPQIKDWNVNEIKIDRDKRFRDKMIAKDFWLDIEKILIQKGYGSI</sequence>
<dbReference type="Proteomes" id="UP001152531">
    <property type="component" value="Unassembled WGS sequence"/>
</dbReference>
<gene>
    <name evidence="1" type="ORF">CLIB1444_01S04236</name>
</gene>